<dbReference type="Gene3D" id="3.40.720.10">
    <property type="entry name" value="Alkaline Phosphatase, subunit A"/>
    <property type="match status" value="1"/>
</dbReference>
<evidence type="ECO:0000259" key="5">
    <source>
        <dbReference type="Pfam" id="PF00884"/>
    </source>
</evidence>
<reference evidence="6" key="1">
    <citation type="submission" date="2018-05" db="EMBL/GenBank/DDBJ databases">
        <authorList>
            <person name="Lanie J.A."/>
            <person name="Ng W.-L."/>
            <person name="Kazmierczak K.M."/>
            <person name="Andrzejewski T.M."/>
            <person name="Davidsen T.M."/>
            <person name="Wayne K.J."/>
            <person name="Tettelin H."/>
            <person name="Glass J.I."/>
            <person name="Rusch D."/>
            <person name="Podicherti R."/>
            <person name="Tsui H.-C.T."/>
            <person name="Winkler M.E."/>
        </authorList>
    </citation>
    <scope>NUCLEOTIDE SEQUENCE</scope>
</reference>
<proteinExistence type="inferred from homology"/>
<dbReference type="GO" id="GO:0046872">
    <property type="term" value="F:metal ion binding"/>
    <property type="evidence" value="ECO:0007669"/>
    <property type="project" value="UniProtKB-KW"/>
</dbReference>
<dbReference type="SUPFAM" id="SSF53649">
    <property type="entry name" value="Alkaline phosphatase-like"/>
    <property type="match status" value="1"/>
</dbReference>
<dbReference type="PANTHER" id="PTHR42693">
    <property type="entry name" value="ARYLSULFATASE FAMILY MEMBER"/>
    <property type="match status" value="1"/>
</dbReference>
<dbReference type="PROSITE" id="PS00149">
    <property type="entry name" value="SULFATASE_2"/>
    <property type="match status" value="1"/>
</dbReference>
<protein>
    <recommendedName>
        <fullName evidence="5">Sulfatase N-terminal domain-containing protein</fullName>
    </recommendedName>
</protein>
<name>A0A381U3S2_9ZZZZ</name>
<evidence type="ECO:0000256" key="2">
    <source>
        <dbReference type="ARBA" id="ARBA00022723"/>
    </source>
</evidence>
<evidence type="ECO:0000256" key="1">
    <source>
        <dbReference type="ARBA" id="ARBA00008779"/>
    </source>
</evidence>
<accession>A0A381U3S2</accession>
<dbReference type="Pfam" id="PF00884">
    <property type="entry name" value="Sulfatase"/>
    <property type="match status" value="1"/>
</dbReference>
<keyword evidence="3" id="KW-0378">Hydrolase</keyword>
<dbReference type="CDD" id="cd16025">
    <property type="entry name" value="PAS_like"/>
    <property type="match status" value="1"/>
</dbReference>
<dbReference type="InterPro" id="IPR024607">
    <property type="entry name" value="Sulfatase_CS"/>
</dbReference>
<evidence type="ECO:0000313" key="6">
    <source>
        <dbReference type="EMBL" id="SVA22769.1"/>
    </source>
</evidence>
<gene>
    <name evidence="6" type="ORF">METZ01_LOCUS75623</name>
</gene>
<evidence type="ECO:0000256" key="4">
    <source>
        <dbReference type="ARBA" id="ARBA00022837"/>
    </source>
</evidence>
<dbReference type="InterPro" id="IPR000917">
    <property type="entry name" value="Sulfatase_N"/>
</dbReference>
<dbReference type="PROSITE" id="PS00523">
    <property type="entry name" value="SULFATASE_1"/>
    <property type="match status" value="1"/>
</dbReference>
<dbReference type="InterPro" id="IPR050738">
    <property type="entry name" value="Sulfatase"/>
</dbReference>
<dbReference type="Gene3D" id="3.30.1120.10">
    <property type="match status" value="1"/>
</dbReference>
<organism evidence="6">
    <name type="scientific">marine metagenome</name>
    <dbReference type="NCBI Taxonomy" id="408172"/>
    <lineage>
        <taxon>unclassified sequences</taxon>
        <taxon>metagenomes</taxon>
        <taxon>ecological metagenomes</taxon>
    </lineage>
</organism>
<dbReference type="InterPro" id="IPR017850">
    <property type="entry name" value="Alkaline_phosphatase_core_sf"/>
</dbReference>
<comment type="similarity">
    <text evidence="1">Belongs to the sulfatase family.</text>
</comment>
<dbReference type="PANTHER" id="PTHR42693:SF33">
    <property type="entry name" value="ARYLSULFATASE"/>
    <property type="match status" value="1"/>
</dbReference>
<dbReference type="EMBL" id="UINC01005665">
    <property type="protein sequence ID" value="SVA22769.1"/>
    <property type="molecule type" value="Genomic_DNA"/>
</dbReference>
<keyword evidence="2" id="KW-0479">Metal-binding</keyword>
<dbReference type="PROSITE" id="PS51257">
    <property type="entry name" value="PROKAR_LIPOPROTEIN"/>
    <property type="match status" value="1"/>
</dbReference>
<feature type="domain" description="Sulfatase N-terminal" evidence="5">
    <location>
        <begin position="30"/>
        <end position="421"/>
    </location>
</feature>
<dbReference type="GO" id="GO:0004065">
    <property type="term" value="F:arylsulfatase activity"/>
    <property type="evidence" value="ECO:0007669"/>
    <property type="project" value="TreeGrafter"/>
</dbReference>
<sequence>MLLLKRLISLNLLLLLASCNQININNNLKKNVLIILADDLGYTDLGCYGSEIETPNIDKLALKGTIFSNFYTSPLCAPSRAMLLTGNDNHTAGIGIQSFSSNYYGYEGILSKRVAIIPEVLKTNGYRTYMAGKWHIGGDPIERGFDKTYALLPGAFTHYDNNKPIREYPDSAFSENGIRKLWKTGNYSSDFYTDKIIEFIKSNSGKPFFAYASYTAPHWPLQVDKKYSDKYKGKYDEGYEALKIKRFENLKANNFISKNTKYPSFNTAYPKWETLSNKEKAIESKKMEIYAGMIDNLDYNIGRIINFLKDIGEYDNTIIVFMSDNGAAGEDFYYNNTYGNYIQKHFTYAYEEMGKPNSFVSLGVAWAESITAPFKLYKGYATSGGMRSPLIIKGLENNKLSVTDKFLSILDIAPSLYDYLEIDYPKIFNSSKIEPLDGISILPYIDGYKEEIHSKNDVFAFEHSGNVMLKKGNWKIINLNQPFEIDNFNLYSTNDDISELYDKKIDSINVYNELIMEWEKFSKSKKLIFPTPYIDNLN</sequence>
<evidence type="ECO:0000256" key="3">
    <source>
        <dbReference type="ARBA" id="ARBA00022801"/>
    </source>
</evidence>
<keyword evidence="4" id="KW-0106">Calcium</keyword>
<dbReference type="AlphaFoldDB" id="A0A381U3S2"/>